<evidence type="ECO:0000256" key="5">
    <source>
        <dbReference type="ARBA" id="ARBA00022827"/>
    </source>
</evidence>
<dbReference type="AlphaFoldDB" id="A0A368DRD1"/>
<accession>A0A368DRD1</accession>
<dbReference type="InterPro" id="IPR002081">
    <property type="entry name" value="Cryptochrome/DNA_photolyase_1"/>
</dbReference>
<evidence type="ECO:0000256" key="6">
    <source>
        <dbReference type="ARBA" id="ARBA00022991"/>
    </source>
</evidence>
<dbReference type="SUPFAM" id="SSF48173">
    <property type="entry name" value="Cryptochrome/photolyase FAD-binding domain"/>
    <property type="match status" value="1"/>
</dbReference>
<gene>
    <name evidence="12" type="ORF">DBW71_02995</name>
</gene>
<dbReference type="GO" id="GO:0071949">
    <property type="term" value="F:FAD binding"/>
    <property type="evidence" value="ECO:0007669"/>
    <property type="project" value="TreeGrafter"/>
</dbReference>
<evidence type="ECO:0000256" key="7">
    <source>
        <dbReference type="ARBA" id="ARBA00033999"/>
    </source>
</evidence>
<dbReference type="PRINTS" id="PR00147">
    <property type="entry name" value="DNAPHOTLYASE"/>
</dbReference>
<feature type="binding site" evidence="8">
    <location>
        <position position="226"/>
    </location>
    <ligand>
        <name>FAD</name>
        <dbReference type="ChEBI" id="CHEBI:57692"/>
    </ligand>
</feature>
<keyword evidence="5 8" id="KW-0274">FAD</keyword>
<comment type="caution">
    <text evidence="12">The sequence shown here is derived from an EMBL/GenBank/DDBJ whole genome shotgun (WGS) entry which is preliminary data.</text>
</comment>
<evidence type="ECO:0000256" key="10">
    <source>
        <dbReference type="RuleBase" id="RU004182"/>
    </source>
</evidence>
<feature type="site" description="Electron transfer via tryptophanyl radical" evidence="9">
    <location>
        <position position="385"/>
    </location>
</feature>
<dbReference type="InterPro" id="IPR014729">
    <property type="entry name" value="Rossmann-like_a/b/a_fold"/>
</dbReference>
<dbReference type="InterPro" id="IPR005101">
    <property type="entry name" value="Cryptochr/Photolyase_FAD-bd"/>
</dbReference>
<comment type="similarity">
    <text evidence="10">Belongs to the DNA photolyase family.</text>
</comment>
<dbReference type="PROSITE" id="PS00394">
    <property type="entry name" value="DNA_PHOTOLYASES_1_1"/>
    <property type="match status" value="1"/>
</dbReference>
<organism evidence="12 13">
    <name type="scientific">PS1 clade bacterium</name>
    <dbReference type="NCBI Taxonomy" id="2175152"/>
    <lineage>
        <taxon>Bacteria</taxon>
        <taxon>Pseudomonadati</taxon>
        <taxon>Pseudomonadota</taxon>
        <taxon>Alphaproteobacteria</taxon>
        <taxon>PS1 clade</taxon>
    </lineage>
</organism>
<dbReference type="FunFam" id="1.10.579.10:FF:000003">
    <property type="entry name" value="Deoxyribodipyrimidine photo-lyase"/>
    <property type="match status" value="1"/>
</dbReference>
<dbReference type="Gene3D" id="1.10.579.10">
    <property type="entry name" value="DNA Cyclobutane Dipyrimidine Photolyase, subunit A, domain 3"/>
    <property type="match status" value="1"/>
</dbReference>
<dbReference type="PANTHER" id="PTHR11455">
    <property type="entry name" value="CRYPTOCHROME"/>
    <property type="match status" value="1"/>
</dbReference>
<comment type="catalytic activity">
    <reaction evidence="7">
        <text>cyclobutadipyrimidine (in DNA) = 2 pyrimidine residues (in DNA).</text>
        <dbReference type="EC" id="4.1.99.3"/>
    </reaction>
</comment>
<dbReference type="Gene3D" id="1.25.40.80">
    <property type="match status" value="1"/>
</dbReference>
<dbReference type="Gene3D" id="3.40.50.620">
    <property type="entry name" value="HUPs"/>
    <property type="match status" value="1"/>
</dbReference>
<keyword evidence="6 10" id="KW-0157">Chromophore</keyword>
<dbReference type="InterPro" id="IPR036134">
    <property type="entry name" value="Crypto/Photolyase_FAD-like_sf"/>
</dbReference>
<reference evidence="12 13" key="1">
    <citation type="journal article" date="2018" name="Microbiome">
        <title>Fine metagenomic profile of the Mediterranean stratified and mixed water columns revealed by assembly and recruitment.</title>
        <authorList>
            <person name="Haro-Moreno J.M."/>
            <person name="Lopez-Perez M."/>
            <person name="De La Torre J.R."/>
            <person name="Picazo A."/>
            <person name="Camacho A."/>
            <person name="Rodriguez-Valera F."/>
        </authorList>
    </citation>
    <scope>NUCLEOTIDE SEQUENCE [LARGE SCALE GENOMIC DNA]</scope>
    <source>
        <strain evidence="12">MED-G57</strain>
    </source>
</reference>
<name>A0A368DRD1_9PROT</name>
<dbReference type="InterPro" id="IPR006050">
    <property type="entry name" value="DNA_photolyase_N"/>
</dbReference>
<dbReference type="GO" id="GO:0003904">
    <property type="term" value="F:deoxyribodipyrimidine photo-lyase activity"/>
    <property type="evidence" value="ECO:0007669"/>
    <property type="project" value="UniProtKB-EC"/>
</dbReference>
<dbReference type="PANTHER" id="PTHR11455:SF9">
    <property type="entry name" value="CRYPTOCHROME CIRCADIAN CLOCK 5 ISOFORM X1"/>
    <property type="match status" value="1"/>
</dbReference>
<dbReference type="Proteomes" id="UP000253570">
    <property type="component" value="Unassembled WGS sequence"/>
</dbReference>
<evidence type="ECO:0000256" key="9">
    <source>
        <dbReference type="PIRSR" id="PIRSR602081-2"/>
    </source>
</evidence>
<dbReference type="Pfam" id="PF03441">
    <property type="entry name" value="FAD_binding_7"/>
    <property type="match status" value="1"/>
</dbReference>
<dbReference type="GO" id="GO:0000719">
    <property type="term" value="P:photoreactive repair"/>
    <property type="evidence" value="ECO:0007669"/>
    <property type="project" value="UniProtKB-ARBA"/>
</dbReference>
<dbReference type="SUPFAM" id="SSF52425">
    <property type="entry name" value="Cryptochrome/photolyase, N-terminal domain"/>
    <property type="match status" value="1"/>
</dbReference>
<feature type="site" description="Electron transfer via tryptophanyl radical" evidence="9">
    <location>
        <position position="362"/>
    </location>
</feature>
<evidence type="ECO:0000256" key="1">
    <source>
        <dbReference type="ARBA" id="ARBA00001932"/>
    </source>
</evidence>
<dbReference type="InterPro" id="IPR036155">
    <property type="entry name" value="Crypto/Photolyase_N_sf"/>
</dbReference>
<keyword evidence="12" id="KW-0456">Lyase</keyword>
<feature type="binding site" evidence="8">
    <location>
        <position position="275"/>
    </location>
    <ligand>
        <name>FAD</name>
        <dbReference type="ChEBI" id="CHEBI:57692"/>
    </ligand>
</feature>
<dbReference type="GO" id="GO:0003677">
    <property type="term" value="F:DNA binding"/>
    <property type="evidence" value="ECO:0007669"/>
    <property type="project" value="TreeGrafter"/>
</dbReference>
<dbReference type="InterPro" id="IPR018394">
    <property type="entry name" value="DNA_photolyase_1_CS_C"/>
</dbReference>
<dbReference type="EMBL" id="QOQD01000005">
    <property type="protein sequence ID" value="RCL73761.1"/>
    <property type="molecule type" value="Genomic_DNA"/>
</dbReference>
<protein>
    <recommendedName>
        <fullName evidence="3">Deoxyribodipyrimidine photo-lyase</fullName>
        <ecNumber evidence="2">4.1.99.3</ecNumber>
    </recommendedName>
</protein>
<evidence type="ECO:0000313" key="12">
    <source>
        <dbReference type="EMBL" id="RCL73761.1"/>
    </source>
</evidence>
<dbReference type="Pfam" id="PF00875">
    <property type="entry name" value="DNA_photolyase"/>
    <property type="match status" value="1"/>
</dbReference>
<evidence type="ECO:0000313" key="13">
    <source>
        <dbReference type="Proteomes" id="UP000253570"/>
    </source>
</evidence>
<sequence length="480" mass="56151">MNTNNNYSSICWLRHDLRLSDNPALLNAIEQGDTLIVYIYDNINSDESTMMGQASKWWLHHSLTSLDLSLNNRLSIFIGDPQTILAKLCKTHKVKNIYWNRCYEPWIIKRDKNIKKSLQENGVNVETTNASLLWEPWEIHKEDQTPYLVFTPFFKRGCLNALPPRTPLKAPNLNNAKKSDLSLTINELNLLPKLTWYESFENIWDIGEKAAQEKLQDFIFDGIINYKEGRNFPSNKNCSRLSPHLHFGEISPNQIWYAIEDLDETEYPEKDLYHFKSEIGWREFSYNLLFYNQELPKQNLYKKFDNFPWKKDVSHLSSWQKGLTGYPIVDAGMRELWQTGYMHNRLRMVVGSFLVKNLLIHWNYGERWFWDCLLDADMASNSASWQWVAGSGADAAPYFRIFNPIMQGQKFDPEGVYTKKYVPELKNMPTKYLFNPWEAPPEILSDAGVNLGTNYPKPIVDMQESRDIALQAFDKIRIKS</sequence>
<feature type="domain" description="Photolyase/cryptochrome alpha/beta" evidence="11">
    <location>
        <begin position="7"/>
        <end position="133"/>
    </location>
</feature>
<evidence type="ECO:0000259" key="11">
    <source>
        <dbReference type="PROSITE" id="PS51645"/>
    </source>
</evidence>
<evidence type="ECO:0000256" key="2">
    <source>
        <dbReference type="ARBA" id="ARBA00013149"/>
    </source>
</evidence>
<feature type="binding site" evidence="8">
    <location>
        <begin position="375"/>
        <end position="377"/>
    </location>
    <ligand>
        <name>FAD</name>
        <dbReference type="ChEBI" id="CHEBI:57692"/>
    </ligand>
</feature>
<dbReference type="PROSITE" id="PS51645">
    <property type="entry name" value="PHR_CRY_ALPHA_BETA"/>
    <property type="match status" value="1"/>
</dbReference>
<comment type="cofactor">
    <cofactor evidence="8">
        <name>FAD</name>
        <dbReference type="ChEBI" id="CHEBI:57692"/>
    </cofactor>
    <text evidence="8">Binds 1 FAD per subunit.</text>
</comment>
<dbReference type="EC" id="4.1.99.3" evidence="2"/>
<evidence type="ECO:0000256" key="8">
    <source>
        <dbReference type="PIRSR" id="PIRSR602081-1"/>
    </source>
</evidence>
<comment type="cofactor">
    <cofactor evidence="1">
        <name>(6R)-5,10-methylene-5,6,7,8-tetrahydrofolate</name>
        <dbReference type="ChEBI" id="CHEBI:15636"/>
    </cofactor>
</comment>
<proteinExistence type="inferred from homology"/>
<keyword evidence="4 8" id="KW-0285">Flavoprotein</keyword>
<evidence type="ECO:0000256" key="3">
    <source>
        <dbReference type="ARBA" id="ARBA00014046"/>
    </source>
</evidence>
<feature type="site" description="Electron transfer via tryptophanyl radical" evidence="9">
    <location>
        <position position="309"/>
    </location>
</feature>
<evidence type="ECO:0000256" key="4">
    <source>
        <dbReference type="ARBA" id="ARBA00022630"/>
    </source>
</evidence>